<dbReference type="InterPro" id="IPR003772">
    <property type="entry name" value="YceD"/>
</dbReference>
<dbReference type="AlphaFoldDB" id="A0A369MLU9"/>
<dbReference type="PANTHER" id="PTHR34374:SF1">
    <property type="entry name" value="LARGE RIBOSOMAL RNA SUBUNIT ACCUMULATION PROTEIN YCED HOMOLOG 1, CHLOROPLASTIC"/>
    <property type="match status" value="1"/>
</dbReference>
<comment type="caution">
    <text evidence="1">The sequence shown here is derived from an EMBL/GenBank/DDBJ whole genome shotgun (WGS) entry which is preliminary data.</text>
</comment>
<reference evidence="1 2" key="1">
    <citation type="journal article" date="2018" name="Elife">
        <title>Discovery and characterization of a prevalent human gut bacterial enzyme sufficient for the inactivation of a family of plant toxins.</title>
        <authorList>
            <person name="Koppel N."/>
            <person name="Bisanz J.E."/>
            <person name="Pandelia M.E."/>
            <person name="Turnbaugh P.J."/>
            <person name="Balskus E.P."/>
        </authorList>
    </citation>
    <scope>NUCLEOTIDE SEQUENCE [LARGE SCALE GENOMIC DNA]</scope>
    <source>
        <strain evidence="1 2">W1 BHI 6</strain>
    </source>
</reference>
<dbReference type="Pfam" id="PF02620">
    <property type="entry name" value="YceD"/>
    <property type="match status" value="1"/>
</dbReference>
<dbReference type="EMBL" id="PPTU01000001">
    <property type="protein sequence ID" value="RDB73467.1"/>
    <property type="molecule type" value="Genomic_DNA"/>
</dbReference>
<name>A0A369MLU9_EGGLN</name>
<protein>
    <submittedName>
        <fullName evidence="1">Metal-binding protein</fullName>
    </submittedName>
</protein>
<sequence>MDALRIQVPHELFAPAESSHFEGSIAIPVMKAGPDLYDFAGPLAWQADISNTGDALLVTGTVEGEAKTACARCLDEVSFPVTGEIEGYFLLDETKAAPEDMDEDEFDVLPADKVIDLEPLITAALLLEFPLIPLCDEECKGLCPQCGANLNEGPCGCEPAAGDDDDMPPNPFAALKDFPFDEPQN</sequence>
<evidence type="ECO:0000313" key="2">
    <source>
        <dbReference type="Proteomes" id="UP000253970"/>
    </source>
</evidence>
<dbReference type="PANTHER" id="PTHR34374">
    <property type="entry name" value="LARGE RIBOSOMAL RNA SUBUNIT ACCUMULATION PROTEIN YCED HOMOLOG 1, CHLOROPLASTIC"/>
    <property type="match status" value="1"/>
</dbReference>
<dbReference type="RefSeq" id="WP_114532436.1">
    <property type="nucleotide sequence ID" value="NZ_AP025575.1"/>
</dbReference>
<dbReference type="GeneID" id="69510768"/>
<organism evidence="1 2">
    <name type="scientific">Eggerthella lenta</name>
    <name type="common">Eubacterium lentum</name>
    <dbReference type="NCBI Taxonomy" id="84112"/>
    <lineage>
        <taxon>Bacteria</taxon>
        <taxon>Bacillati</taxon>
        <taxon>Actinomycetota</taxon>
        <taxon>Coriobacteriia</taxon>
        <taxon>Eggerthellales</taxon>
        <taxon>Eggerthellaceae</taxon>
        <taxon>Eggerthella</taxon>
    </lineage>
</organism>
<dbReference type="Proteomes" id="UP000253970">
    <property type="component" value="Unassembled WGS sequence"/>
</dbReference>
<accession>A0A369MLU9</accession>
<gene>
    <name evidence="1" type="ORF">C1875_01040</name>
</gene>
<evidence type="ECO:0000313" key="1">
    <source>
        <dbReference type="EMBL" id="RDB73467.1"/>
    </source>
</evidence>
<proteinExistence type="predicted"/>